<organism evidence="6 7">
    <name type="scientific">Candidatus Glassbacteria bacterium RIFCSPLOWO2_12_FULL_58_11</name>
    <dbReference type="NCBI Taxonomy" id="1817867"/>
    <lineage>
        <taxon>Bacteria</taxon>
        <taxon>Candidatus Glassiibacteriota</taxon>
    </lineage>
</organism>
<dbReference type="PANTHER" id="PTHR30332">
    <property type="entry name" value="PROBABLE GENERAL SECRETION PATHWAY PROTEIN D"/>
    <property type="match status" value="1"/>
</dbReference>
<feature type="domain" description="Type II/III secretion system secretin-like" evidence="5">
    <location>
        <begin position="355"/>
        <end position="529"/>
    </location>
</feature>
<comment type="similarity">
    <text evidence="4">Belongs to the bacterial secretin family.</text>
</comment>
<dbReference type="InterPro" id="IPR004846">
    <property type="entry name" value="T2SS/T3SS_dom"/>
</dbReference>
<name>A0A1F5Z082_9BACT</name>
<evidence type="ECO:0000259" key="5">
    <source>
        <dbReference type="Pfam" id="PF00263"/>
    </source>
</evidence>
<evidence type="ECO:0000256" key="4">
    <source>
        <dbReference type="RuleBase" id="RU004003"/>
    </source>
</evidence>
<dbReference type="EMBL" id="MFIX01000039">
    <property type="protein sequence ID" value="OGG05763.1"/>
    <property type="molecule type" value="Genomic_DNA"/>
</dbReference>
<evidence type="ECO:0000313" key="6">
    <source>
        <dbReference type="EMBL" id="OGG05763.1"/>
    </source>
</evidence>
<evidence type="ECO:0000256" key="3">
    <source>
        <dbReference type="ARBA" id="ARBA00023136"/>
    </source>
</evidence>
<protein>
    <recommendedName>
        <fullName evidence="5">Type II/III secretion system secretin-like domain-containing protein</fullName>
    </recommendedName>
</protein>
<keyword evidence="3" id="KW-0472">Membrane</keyword>
<comment type="subcellular location">
    <subcellularLocation>
        <location evidence="1">Membrane</location>
    </subcellularLocation>
</comment>
<dbReference type="GO" id="GO:0009306">
    <property type="term" value="P:protein secretion"/>
    <property type="evidence" value="ECO:0007669"/>
    <property type="project" value="InterPro"/>
</dbReference>
<comment type="caution">
    <text evidence="6">The sequence shown here is derived from an EMBL/GenBank/DDBJ whole genome shotgun (WGS) entry which is preliminary data.</text>
</comment>
<dbReference type="AlphaFoldDB" id="A0A1F5Z082"/>
<dbReference type="STRING" id="1817867.A3F83_04005"/>
<dbReference type="Pfam" id="PF00263">
    <property type="entry name" value="Secretin"/>
    <property type="match status" value="1"/>
</dbReference>
<dbReference type="PANTHER" id="PTHR30332:SF24">
    <property type="entry name" value="SECRETIN GSPD-RELATED"/>
    <property type="match status" value="1"/>
</dbReference>
<keyword evidence="2" id="KW-0732">Signal</keyword>
<reference evidence="6 7" key="1">
    <citation type="journal article" date="2016" name="Nat. Commun.">
        <title>Thousands of microbial genomes shed light on interconnected biogeochemical processes in an aquifer system.</title>
        <authorList>
            <person name="Anantharaman K."/>
            <person name="Brown C.T."/>
            <person name="Hug L.A."/>
            <person name="Sharon I."/>
            <person name="Castelle C.J."/>
            <person name="Probst A.J."/>
            <person name="Thomas B.C."/>
            <person name="Singh A."/>
            <person name="Wilkins M.J."/>
            <person name="Karaoz U."/>
            <person name="Brodie E.L."/>
            <person name="Williams K.H."/>
            <person name="Hubbard S.S."/>
            <person name="Banfield J.F."/>
        </authorList>
    </citation>
    <scope>NUCLEOTIDE SEQUENCE [LARGE SCALE GENOMIC DNA]</scope>
</reference>
<evidence type="ECO:0000313" key="7">
    <source>
        <dbReference type="Proteomes" id="UP000179129"/>
    </source>
</evidence>
<evidence type="ECO:0000256" key="2">
    <source>
        <dbReference type="ARBA" id="ARBA00022729"/>
    </source>
</evidence>
<dbReference type="Gene3D" id="3.30.1370.130">
    <property type="match status" value="1"/>
</dbReference>
<evidence type="ECO:0000256" key="1">
    <source>
        <dbReference type="ARBA" id="ARBA00004370"/>
    </source>
</evidence>
<accession>A0A1F5Z082</accession>
<sequence length="562" mass="61165">MYNWTKNKFQPSSAPLQPFLVVLVALCLLLGGTCNRQLARRPAPESEPSRGKISLREVSGDEKMSELAQPQLEPEKQAGYTFNKVSKFFDLDLEGALLGPALQSMCDELGYNLVLDPAAADTLTLHLKNVTFTKFLDIALEKKNFEYRIEDNFVYVNAPRLETRIYNLNYLNAARQLLGTMTITGIAGAASGGLVTQSNTTLQTQSIANLWADIRNSLREIVLGTGLQATAVITPEGSFAMSDPLTHHRLVIEPNSGVVQITAPPEVLDRADKFITALESSLQRQVLIEARFVEINLSNTMSAGLDWSVVPDLTSVSNLSGALGGGAVATQALNPAAREFQMGISNQNINAILSAISKHGSVNVLQSPQVSTLNNQPAVIRVARTETFFQRQETPGQQATATSPATQPVVNYIPVQQPTGVVLNLTPQIGKDGLIIMSIRPSITSIAAVATSPDGLSTSPITDIRELDTVAKVRHGQTIILAGLIQERDLENVKETPVLSKLPLLGNLFKQVSKDRAKVELVILLTPFINYSRTAEEITAEQLPRYKEVAKRYEVKEGGFNK</sequence>
<dbReference type="InterPro" id="IPR001775">
    <property type="entry name" value="GspD/PilQ"/>
</dbReference>
<dbReference type="Proteomes" id="UP000179129">
    <property type="component" value="Unassembled WGS sequence"/>
</dbReference>
<proteinExistence type="inferred from homology"/>
<dbReference type="PRINTS" id="PR00811">
    <property type="entry name" value="BCTERIALGSPD"/>
</dbReference>
<dbReference type="InterPro" id="IPR050810">
    <property type="entry name" value="Bact_Secretion_Sys_Channel"/>
</dbReference>
<dbReference type="GO" id="GO:0015627">
    <property type="term" value="C:type II protein secretion system complex"/>
    <property type="evidence" value="ECO:0007669"/>
    <property type="project" value="TreeGrafter"/>
</dbReference>
<gene>
    <name evidence="6" type="ORF">A3F83_04005</name>
</gene>